<protein>
    <submittedName>
        <fullName evidence="1">Uncharacterized protein</fullName>
    </submittedName>
</protein>
<sequence>MENIASSSRNSVSYKGLASKPAPLTASAFTNSAAAVAAARMSSDELDAGTGY</sequence>
<reference evidence="1 2" key="1">
    <citation type="journal article" date="2018" name="Front. Plant Sci.">
        <title>Red Clover (Trifolium pratense) and Zigzag Clover (T. medium) - A Picture of Genomic Similarities and Differences.</title>
        <authorList>
            <person name="Dluhosova J."/>
            <person name="Istvanek J."/>
            <person name="Nedelnik J."/>
            <person name="Repkova J."/>
        </authorList>
    </citation>
    <scope>NUCLEOTIDE SEQUENCE [LARGE SCALE GENOMIC DNA]</scope>
    <source>
        <strain evidence="2">cv. 10/8</strain>
        <tissue evidence="1">Leaf</tissue>
    </source>
</reference>
<keyword evidence="2" id="KW-1185">Reference proteome</keyword>
<feature type="non-terminal residue" evidence="1">
    <location>
        <position position="52"/>
    </location>
</feature>
<accession>A0A392WCN7</accession>
<dbReference type="AlphaFoldDB" id="A0A392WCN7"/>
<proteinExistence type="predicted"/>
<evidence type="ECO:0000313" key="2">
    <source>
        <dbReference type="Proteomes" id="UP000265520"/>
    </source>
</evidence>
<comment type="caution">
    <text evidence="1">The sequence shown here is derived from an EMBL/GenBank/DDBJ whole genome shotgun (WGS) entry which is preliminary data.</text>
</comment>
<name>A0A392WCN7_9FABA</name>
<evidence type="ECO:0000313" key="1">
    <source>
        <dbReference type="EMBL" id="MCI96605.1"/>
    </source>
</evidence>
<organism evidence="1 2">
    <name type="scientific">Trifolium medium</name>
    <dbReference type="NCBI Taxonomy" id="97028"/>
    <lineage>
        <taxon>Eukaryota</taxon>
        <taxon>Viridiplantae</taxon>
        <taxon>Streptophyta</taxon>
        <taxon>Embryophyta</taxon>
        <taxon>Tracheophyta</taxon>
        <taxon>Spermatophyta</taxon>
        <taxon>Magnoliopsida</taxon>
        <taxon>eudicotyledons</taxon>
        <taxon>Gunneridae</taxon>
        <taxon>Pentapetalae</taxon>
        <taxon>rosids</taxon>
        <taxon>fabids</taxon>
        <taxon>Fabales</taxon>
        <taxon>Fabaceae</taxon>
        <taxon>Papilionoideae</taxon>
        <taxon>50 kb inversion clade</taxon>
        <taxon>NPAAA clade</taxon>
        <taxon>Hologalegina</taxon>
        <taxon>IRL clade</taxon>
        <taxon>Trifolieae</taxon>
        <taxon>Trifolium</taxon>
    </lineage>
</organism>
<dbReference type="Proteomes" id="UP000265520">
    <property type="component" value="Unassembled WGS sequence"/>
</dbReference>
<dbReference type="EMBL" id="LXQA011419156">
    <property type="protein sequence ID" value="MCI96605.1"/>
    <property type="molecule type" value="Genomic_DNA"/>
</dbReference>